<evidence type="ECO:0000256" key="1">
    <source>
        <dbReference type="ARBA" id="ARBA00003195"/>
    </source>
</evidence>
<dbReference type="STRING" id="947166.A0A1D1VTR3"/>
<name>A0A1D1VTR3_RAMVA</name>
<evidence type="ECO:0000256" key="12">
    <source>
        <dbReference type="ARBA" id="ARBA00023157"/>
    </source>
</evidence>
<dbReference type="GO" id="GO:0005743">
    <property type="term" value="C:mitochondrial inner membrane"/>
    <property type="evidence" value="ECO:0007669"/>
    <property type="project" value="UniProtKB-SubCell"/>
</dbReference>
<evidence type="ECO:0000256" key="6">
    <source>
        <dbReference type="ARBA" id="ARBA00022448"/>
    </source>
</evidence>
<accession>A0A1D1VTR3</accession>
<dbReference type="AlphaFoldDB" id="A0A1D1VTR3"/>
<feature type="compositionally biased region" description="Basic and acidic residues" evidence="13">
    <location>
        <begin position="136"/>
        <end position="146"/>
    </location>
</feature>
<keyword evidence="7" id="KW-0679">Respiratory chain</keyword>
<dbReference type="PANTHER" id="PTHR20900:SF0">
    <property type="entry name" value="NADH DEHYDROGENASE [UBIQUINONE] 1 BETA SUBCOMPLEX SUBUNIT 7"/>
    <property type="match status" value="1"/>
</dbReference>
<keyword evidence="11" id="KW-0472">Membrane</keyword>
<keyword evidence="10" id="KW-0496">Mitochondrion</keyword>
<evidence type="ECO:0000256" key="9">
    <source>
        <dbReference type="ARBA" id="ARBA00022982"/>
    </source>
</evidence>
<keyword evidence="12" id="KW-1015">Disulfide bond</keyword>
<evidence type="ECO:0000313" key="15">
    <source>
        <dbReference type="Proteomes" id="UP000186922"/>
    </source>
</evidence>
<keyword evidence="6" id="KW-0813">Transport</keyword>
<evidence type="ECO:0000256" key="2">
    <source>
        <dbReference type="ARBA" id="ARBA00004569"/>
    </source>
</evidence>
<dbReference type="OrthoDB" id="268414at2759"/>
<proteinExistence type="inferred from homology"/>
<reference evidence="14 15" key="1">
    <citation type="journal article" date="2016" name="Nat. Commun.">
        <title>Extremotolerant tardigrade genome and improved radiotolerance of human cultured cells by tardigrade-unique protein.</title>
        <authorList>
            <person name="Hashimoto T."/>
            <person name="Horikawa D.D."/>
            <person name="Saito Y."/>
            <person name="Kuwahara H."/>
            <person name="Kozuka-Hata H."/>
            <person name="Shin-I T."/>
            <person name="Minakuchi Y."/>
            <person name="Ohishi K."/>
            <person name="Motoyama A."/>
            <person name="Aizu T."/>
            <person name="Enomoto A."/>
            <person name="Kondo K."/>
            <person name="Tanaka S."/>
            <person name="Hara Y."/>
            <person name="Koshikawa S."/>
            <person name="Sagara H."/>
            <person name="Miura T."/>
            <person name="Yokobori S."/>
            <person name="Miyagawa K."/>
            <person name="Suzuki Y."/>
            <person name="Kubo T."/>
            <person name="Oyama M."/>
            <person name="Kohara Y."/>
            <person name="Fujiyama A."/>
            <person name="Arakawa K."/>
            <person name="Katayama T."/>
            <person name="Toyoda A."/>
            <person name="Kunieda T."/>
        </authorList>
    </citation>
    <scope>NUCLEOTIDE SEQUENCE [LARGE SCALE GENOMIC DNA]</scope>
    <source>
        <strain evidence="14 15">YOKOZUNA-1</strain>
    </source>
</reference>
<dbReference type="Pfam" id="PF05676">
    <property type="entry name" value="NDUF_B7"/>
    <property type="match status" value="1"/>
</dbReference>
<feature type="region of interest" description="Disordered" evidence="13">
    <location>
        <begin position="122"/>
        <end position="146"/>
    </location>
</feature>
<dbReference type="Proteomes" id="UP000186922">
    <property type="component" value="Unassembled WGS sequence"/>
</dbReference>
<dbReference type="PANTHER" id="PTHR20900">
    <property type="entry name" value="NADH:UBIQUINONE OXIDOREDUCTASE B18-LIKE SUBUNIT"/>
    <property type="match status" value="1"/>
</dbReference>
<comment type="function">
    <text evidence="1">Accessory subunit of the mitochondrial membrane respiratory chain NADH dehydrogenase (Complex I), that is believed not to be involved in catalysis. Complex I functions in the transfer of electrons from NADH to the respiratory chain. The immediate electron acceptor for the enzyme is believed to be ubiquinone.</text>
</comment>
<evidence type="ECO:0000256" key="10">
    <source>
        <dbReference type="ARBA" id="ARBA00023128"/>
    </source>
</evidence>
<sequence>MGNYPAKVKSSWGHYWDEYVAEKEAAPEFEKGPTFDPNFGFDVPRKERVMVATQEEMEAANLRLHERDYCAHHGVAYRKCMANNMPWYWKCKHFKHEWMECEYEDAVMRIKEYERERRLKKRELQLQGKDPNGKPLDTKATERFST</sequence>
<evidence type="ECO:0000256" key="3">
    <source>
        <dbReference type="ARBA" id="ARBA00004637"/>
    </source>
</evidence>
<comment type="subcellular location">
    <subcellularLocation>
        <location evidence="3">Mitochondrion inner membrane</location>
        <topology evidence="3">Peripheral membrane protein</topology>
    </subcellularLocation>
    <subcellularLocation>
        <location evidence="2">Mitochondrion intermembrane space</location>
    </subcellularLocation>
</comment>
<keyword evidence="15" id="KW-1185">Reference proteome</keyword>
<comment type="similarity">
    <text evidence="4">Belongs to the complex I NDUFB7 subunit family.</text>
</comment>
<keyword evidence="9" id="KW-0249">Electron transport</keyword>
<evidence type="ECO:0000256" key="11">
    <source>
        <dbReference type="ARBA" id="ARBA00023136"/>
    </source>
</evidence>
<organism evidence="14 15">
    <name type="scientific">Ramazzottius varieornatus</name>
    <name type="common">Water bear</name>
    <name type="synonym">Tardigrade</name>
    <dbReference type="NCBI Taxonomy" id="947166"/>
    <lineage>
        <taxon>Eukaryota</taxon>
        <taxon>Metazoa</taxon>
        <taxon>Ecdysozoa</taxon>
        <taxon>Tardigrada</taxon>
        <taxon>Eutardigrada</taxon>
        <taxon>Parachela</taxon>
        <taxon>Hypsibioidea</taxon>
        <taxon>Ramazzottiidae</taxon>
        <taxon>Ramazzottius</taxon>
    </lineage>
</organism>
<evidence type="ECO:0000256" key="7">
    <source>
        <dbReference type="ARBA" id="ARBA00022660"/>
    </source>
</evidence>
<protein>
    <recommendedName>
        <fullName evidence="5">NADH dehydrogenase [ubiquinone] 1 beta subcomplex subunit 7</fullName>
    </recommendedName>
</protein>
<gene>
    <name evidence="14" type="primary">RvY_14659-1</name>
    <name evidence="14" type="synonym">RvY_14659.1</name>
    <name evidence="14" type="ORF">RvY_14659</name>
</gene>
<evidence type="ECO:0000256" key="5">
    <source>
        <dbReference type="ARBA" id="ARBA00018677"/>
    </source>
</evidence>
<evidence type="ECO:0000256" key="8">
    <source>
        <dbReference type="ARBA" id="ARBA00022792"/>
    </source>
</evidence>
<comment type="caution">
    <text evidence="14">The sequence shown here is derived from an EMBL/GenBank/DDBJ whole genome shotgun (WGS) entry which is preliminary data.</text>
</comment>
<keyword evidence="8" id="KW-0999">Mitochondrion inner membrane</keyword>
<dbReference type="EMBL" id="BDGG01000010">
    <property type="protein sequence ID" value="GAV04371.1"/>
    <property type="molecule type" value="Genomic_DNA"/>
</dbReference>
<evidence type="ECO:0000256" key="4">
    <source>
        <dbReference type="ARBA" id="ARBA00008006"/>
    </source>
</evidence>
<dbReference type="InterPro" id="IPR008698">
    <property type="entry name" value="NDUB7"/>
</dbReference>
<dbReference type="GO" id="GO:0005758">
    <property type="term" value="C:mitochondrial intermembrane space"/>
    <property type="evidence" value="ECO:0007669"/>
    <property type="project" value="UniProtKB-SubCell"/>
</dbReference>
<evidence type="ECO:0000313" key="14">
    <source>
        <dbReference type="EMBL" id="GAV04371.1"/>
    </source>
</evidence>
<evidence type="ECO:0000256" key="13">
    <source>
        <dbReference type="SAM" id="MobiDB-lite"/>
    </source>
</evidence>
<dbReference type="PROSITE" id="PS51808">
    <property type="entry name" value="CHCH"/>
    <property type="match status" value="1"/>
</dbReference>